<keyword evidence="3" id="KW-1185">Reference proteome</keyword>
<keyword evidence="1" id="KW-0472">Membrane</keyword>
<dbReference type="Proteomes" id="UP000036987">
    <property type="component" value="Unassembled WGS sequence"/>
</dbReference>
<feature type="transmembrane region" description="Helical" evidence="1">
    <location>
        <begin position="20"/>
        <end position="43"/>
    </location>
</feature>
<keyword evidence="1" id="KW-0812">Transmembrane</keyword>
<dbReference type="AlphaFoldDB" id="A0A0K9Q5F3"/>
<sequence length="230" mass="26961">MDICRDSVLRRKKTHEPSKLYIDGCVMCLMVWLFKHTLIAAPFKSYVKNEPYFKKWGGKIEYLKDKLDLLDDDEVFIDEISFEKRMDIIKEERVSKVVSDKCSSSSTSKHEQDSDMNSVEKEPYYVEPEIYDSERRRKMKGKEVHTDDSTEQWIEPKSPFKIRNLVLERRDKRKKEVESKYEEIFGIRVGAKKSKKLKKEISKPLITSLRRSSRLSATSGTCSSLSPDSK</sequence>
<organism evidence="2 3">
    <name type="scientific">Zostera marina</name>
    <name type="common">Eelgrass</name>
    <dbReference type="NCBI Taxonomy" id="29655"/>
    <lineage>
        <taxon>Eukaryota</taxon>
        <taxon>Viridiplantae</taxon>
        <taxon>Streptophyta</taxon>
        <taxon>Embryophyta</taxon>
        <taxon>Tracheophyta</taxon>
        <taxon>Spermatophyta</taxon>
        <taxon>Magnoliopsida</taxon>
        <taxon>Liliopsida</taxon>
        <taxon>Zosteraceae</taxon>
        <taxon>Zostera</taxon>
    </lineage>
</organism>
<accession>A0A0K9Q5F3</accession>
<gene>
    <name evidence="2" type="ORF">ZOSMA_10G00060</name>
</gene>
<evidence type="ECO:0000313" key="3">
    <source>
        <dbReference type="Proteomes" id="UP000036987"/>
    </source>
</evidence>
<dbReference type="EMBL" id="LFYR01000113">
    <property type="protein sequence ID" value="KMZ75742.1"/>
    <property type="molecule type" value="Genomic_DNA"/>
</dbReference>
<keyword evidence="1" id="KW-1133">Transmembrane helix</keyword>
<protein>
    <submittedName>
        <fullName evidence="2">Uncharacterized protein</fullName>
    </submittedName>
</protein>
<reference evidence="3" key="1">
    <citation type="journal article" date="2016" name="Nature">
        <title>The genome of the seagrass Zostera marina reveals angiosperm adaptation to the sea.</title>
        <authorList>
            <person name="Olsen J.L."/>
            <person name="Rouze P."/>
            <person name="Verhelst B."/>
            <person name="Lin Y.-C."/>
            <person name="Bayer T."/>
            <person name="Collen J."/>
            <person name="Dattolo E."/>
            <person name="De Paoli E."/>
            <person name="Dittami S."/>
            <person name="Maumus F."/>
            <person name="Michel G."/>
            <person name="Kersting A."/>
            <person name="Lauritano C."/>
            <person name="Lohaus R."/>
            <person name="Toepel M."/>
            <person name="Tonon T."/>
            <person name="Vanneste K."/>
            <person name="Amirebrahimi M."/>
            <person name="Brakel J."/>
            <person name="Bostroem C."/>
            <person name="Chovatia M."/>
            <person name="Grimwood J."/>
            <person name="Jenkins J.W."/>
            <person name="Jueterbock A."/>
            <person name="Mraz A."/>
            <person name="Stam W.T."/>
            <person name="Tice H."/>
            <person name="Bornberg-Bauer E."/>
            <person name="Green P.J."/>
            <person name="Pearson G.A."/>
            <person name="Procaccini G."/>
            <person name="Duarte C.M."/>
            <person name="Schmutz J."/>
            <person name="Reusch T.B.H."/>
            <person name="Van de Peer Y."/>
        </authorList>
    </citation>
    <scope>NUCLEOTIDE SEQUENCE [LARGE SCALE GENOMIC DNA]</scope>
    <source>
        <strain evidence="3">cv. Finnish</strain>
    </source>
</reference>
<name>A0A0K9Q5F3_ZOSMR</name>
<proteinExistence type="predicted"/>
<evidence type="ECO:0000313" key="2">
    <source>
        <dbReference type="EMBL" id="KMZ75742.1"/>
    </source>
</evidence>
<comment type="caution">
    <text evidence="2">The sequence shown here is derived from an EMBL/GenBank/DDBJ whole genome shotgun (WGS) entry which is preliminary data.</text>
</comment>
<evidence type="ECO:0000256" key="1">
    <source>
        <dbReference type="SAM" id="Phobius"/>
    </source>
</evidence>